<dbReference type="InterPro" id="IPR012337">
    <property type="entry name" value="RNaseH-like_sf"/>
</dbReference>
<name>A0A8X6WJ06_TRICX</name>
<evidence type="ECO:0000313" key="3">
    <source>
        <dbReference type="Proteomes" id="UP000887159"/>
    </source>
</evidence>
<evidence type="ECO:0000313" key="2">
    <source>
        <dbReference type="EMBL" id="GFY35998.1"/>
    </source>
</evidence>
<dbReference type="GO" id="GO:0003676">
    <property type="term" value="F:nucleic acid binding"/>
    <property type="evidence" value="ECO:0007669"/>
    <property type="project" value="InterPro"/>
</dbReference>
<dbReference type="Pfam" id="PF05380">
    <property type="entry name" value="Peptidase_A17"/>
    <property type="match status" value="1"/>
</dbReference>
<protein>
    <submittedName>
        <fullName evidence="2">Integrase catalytic domain-containing protein</fullName>
    </submittedName>
</protein>
<dbReference type="InterPro" id="IPR036397">
    <property type="entry name" value="RNaseH_sf"/>
</dbReference>
<dbReference type="PROSITE" id="PS50994">
    <property type="entry name" value="INTEGRASE"/>
    <property type="match status" value="1"/>
</dbReference>
<dbReference type="AlphaFoldDB" id="A0A8X6WJ06"/>
<comment type="caution">
    <text evidence="2">The sequence shown here is derived from an EMBL/GenBank/DDBJ whole genome shotgun (WGS) entry which is preliminary data.</text>
</comment>
<dbReference type="GO" id="GO:0015074">
    <property type="term" value="P:DNA integration"/>
    <property type="evidence" value="ECO:0007669"/>
    <property type="project" value="InterPro"/>
</dbReference>
<dbReference type="InterPro" id="IPR008042">
    <property type="entry name" value="Retrotrans_Pao"/>
</dbReference>
<dbReference type="EMBL" id="BMAU01021435">
    <property type="protein sequence ID" value="GFY35998.1"/>
    <property type="molecule type" value="Genomic_DNA"/>
</dbReference>
<dbReference type="InterPro" id="IPR001584">
    <property type="entry name" value="Integrase_cat-core"/>
</dbReference>
<dbReference type="Proteomes" id="UP000887159">
    <property type="component" value="Unassembled WGS sequence"/>
</dbReference>
<proteinExistence type="predicted"/>
<reference evidence="2" key="1">
    <citation type="submission" date="2020-08" db="EMBL/GenBank/DDBJ databases">
        <title>Multicomponent nature underlies the extraordinary mechanical properties of spider dragline silk.</title>
        <authorList>
            <person name="Kono N."/>
            <person name="Nakamura H."/>
            <person name="Mori M."/>
            <person name="Yoshida Y."/>
            <person name="Ohtoshi R."/>
            <person name="Malay A.D."/>
            <person name="Moran D.A.P."/>
            <person name="Tomita M."/>
            <person name="Numata K."/>
            <person name="Arakawa K."/>
        </authorList>
    </citation>
    <scope>NUCLEOTIDE SEQUENCE</scope>
</reference>
<accession>A0A8X6WJ06</accession>
<dbReference type="SUPFAM" id="SSF53098">
    <property type="entry name" value="Ribonuclease H-like"/>
    <property type="match status" value="1"/>
</dbReference>
<sequence length="598" mass="68206">MVLSTIARIFDPLGLLGPIITWAKIFMQRLWLLELGWSDELPFKEQKEWRRFIDSLKAVNNISIDRCIVIHRKESIELHAFRDASEKAYGSSIYLKSISALGEVKVCLVTSKSRVSPLKQISIPRLELCGAVLAAKLMKKFRDQWHHIASEQNPADVLSRGLLPEELRDDSLWWHGPELLQSTYSTTVIAEPTQRDGFDCELRVSERTLETSLLNSKNFDFFNHLMDLSNNYFKIIHIVSYIYRFIENCRSKVKKRGPLTTSEVNDAETWLIKQDQSGINLSDPSGNLKSLNIFQDDKEILRVGGRLEKASIPYSQKHPAILAKNSKLSKIYFITLHKKLFHVGPQGLLNAVRVRFWALGGRNLARKTVHTCVVCFKCKPIPSSQIMGNLPYERVNMAPPFSITGLDLGGPYFVTYKHQRKGVLNKIYVCVCICFVTRAIHLEILSNLTSDAIIATLKRFMSRRGKCSKIFTDNATNFVGANSQLKVFYKTLNFPDQNLAAYFTEEGIEWNFIPPRAPHMGGLWEAGIKSVKYHLKRALERSRLTYEEFETVIIQVEGILNSRPLTPITNDFDNFEVLTPAHFLIGRSINSILEPPSN</sequence>
<feature type="domain" description="Integrase catalytic" evidence="1">
    <location>
        <begin position="395"/>
        <end position="588"/>
    </location>
</feature>
<evidence type="ECO:0000259" key="1">
    <source>
        <dbReference type="PROSITE" id="PS50994"/>
    </source>
</evidence>
<dbReference type="Gene3D" id="3.30.420.10">
    <property type="entry name" value="Ribonuclease H-like superfamily/Ribonuclease H"/>
    <property type="match status" value="1"/>
</dbReference>
<organism evidence="2 3">
    <name type="scientific">Trichonephila clavipes</name>
    <name type="common">Golden silk orbweaver</name>
    <name type="synonym">Nephila clavipes</name>
    <dbReference type="NCBI Taxonomy" id="2585209"/>
    <lineage>
        <taxon>Eukaryota</taxon>
        <taxon>Metazoa</taxon>
        <taxon>Ecdysozoa</taxon>
        <taxon>Arthropoda</taxon>
        <taxon>Chelicerata</taxon>
        <taxon>Arachnida</taxon>
        <taxon>Araneae</taxon>
        <taxon>Araneomorphae</taxon>
        <taxon>Entelegynae</taxon>
        <taxon>Araneoidea</taxon>
        <taxon>Nephilidae</taxon>
        <taxon>Trichonephila</taxon>
    </lineage>
</organism>
<dbReference type="PANTHER" id="PTHR47331">
    <property type="entry name" value="PHD-TYPE DOMAIN-CONTAINING PROTEIN"/>
    <property type="match status" value="1"/>
</dbReference>
<keyword evidence="3" id="KW-1185">Reference proteome</keyword>
<gene>
    <name evidence="2" type="primary">AVEN_153829_1</name>
    <name evidence="2" type="ORF">TNCV_4843701</name>
</gene>